<dbReference type="Proteomes" id="UP000035009">
    <property type="component" value="Unassembled WGS sequence"/>
</dbReference>
<reference evidence="2 3" key="1">
    <citation type="submission" date="2013-02" db="EMBL/GenBank/DDBJ databases">
        <title>Whole genome shotgun sequence of Gordonia malaquae NBRC 108250.</title>
        <authorList>
            <person name="Yoshida I."/>
            <person name="Hosoyama A."/>
            <person name="Tsuchikane K."/>
            <person name="Ando Y."/>
            <person name="Baba S."/>
            <person name="Ohji S."/>
            <person name="Hamada M."/>
            <person name="Tamura T."/>
            <person name="Yamazoe A."/>
            <person name="Yamazaki S."/>
            <person name="Fujita N."/>
        </authorList>
    </citation>
    <scope>NUCLEOTIDE SEQUENCE [LARGE SCALE GENOMIC DNA]</scope>
    <source>
        <strain evidence="2 3">NBRC 108250</strain>
    </source>
</reference>
<feature type="transmembrane region" description="Helical" evidence="1">
    <location>
        <begin position="6"/>
        <end position="29"/>
    </location>
</feature>
<keyword evidence="1" id="KW-0472">Membrane</keyword>
<keyword evidence="1" id="KW-1133">Transmembrane helix</keyword>
<proteinExistence type="predicted"/>
<sequence>MDATVAIVVLAIALATPIVLFGFYCYLLMNRRTRAYFSPQGVEIRRRARAEGRIR</sequence>
<evidence type="ECO:0000313" key="3">
    <source>
        <dbReference type="Proteomes" id="UP000035009"/>
    </source>
</evidence>
<dbReference type="RefSeq" id="WP_008376552.1">
    <property type="nucleotide sequence ID" value="NZ_BAOP01000003.1"/>
</dbReference>
<dbReference type="AlphaFoldDB" id="M3UGT2"/>
<accession>M3UGT2</accession>
<evidence type="ECO:0000256" key="1">
    <source>
        <dbReference type="SAM" id="Phobius"/>
    </source>
</evidence>
<keyword evidence="1" id="KW-0812">Transmembrane</keyword>
<comment type="caution">
    <text evidence="2">The sequence shown here is derived from an EMBL/GenBank/DDBJ whole genome shotgun (WGS) entry which is preliminary data.</text>
</comment>
<dbReference type="EMBL" id="BAOP01000003">
    <property type="protein sequence ID" value="GAC78510.1"/>
    <property type="molecule type" value="Genomic_DNA"/>
</dbReference>
<keyword evidence="3" id="KW-1185">Reference proteome</keyword>
<name>M3UGT2_GORML</name>
<gene>
    <name evidence="2" type="ORF">GM1_003_02490</name>
</gene>
<evidence type="ECO:0000313" key="2">
    <source>
        <dbReference type="EMBL" id="GAC78510.1"/>
    </source>
</evidence>
<organism evidence="2 3">
    <name type="scientific">Gordonia malaquae NBRC 108250</name>
    <dbReference type="NCBI Taxonomy" id="1223542"/>
    <lineage>
        <taxon>Bacteria</taxon>
        <taxon>Bacillati</taxon>
        <taxon>Actinomycetota</taxon>
        <taxon>Actinomycetes</taxon>
        <taxon>Mycobacteriales</taxon>
        <taxon>Gordoniaceae</taxon>
        <taxon>Gordonia</taxon>
    </lineage>
</organism>
<protein>
    <submittedName>
        <fullName evidence="2">Uncharacterized protein</fullName>
    </submittedName>
</protein>